<name>A0AC60Q1B9_IXOPE</name>
<dbReference type="EMBL" id="JABSTQ010009694">
    <property type="protein sequence ID" value="KAG0426689.1"/>
    <property type="molecule type" value="Genomic_DNA"/>
</dbReference>
<keyword evidence="2" id="KW-1185">Reference proteome</keyword>
<protein>
    <submittedName>
        <fullName evidence="1">Uncharacterized protein</fullName>
    </submittedName>
</protein>
<dbReference type="Proteomes" id="UP000805193">
    <property type="component" value="Unassembled WGS sequence"/>
</dbReference>
<gene>
    <name evidence="1" type="ORF">HPB47_026219</name>
</gene>
<reference evidence="1 2" key="1">
    <citation type="journal article" date="2020" name="Cell">
        <title>Large-Scale Comparative Analyses of Tick Genomes Elucidate Their Genetic Diversity and Vector Capacities.</title>
        <authorList>
            <consortium name="Tick Genome and Microbiome Consortium (TIGMIC)"/>
            <person name="Jia N."/>
            <person name="Wang J."/>
            <person name="Shi W."/>
            <person name="Du L."/>
            <person name="Sun Y."/>
            <person name="Zhan W."/>
            <person name="Jiang J.F."/>
            <person name="Wang Q."/>
            <person name="Zhang B."/>
            <person name="Ji P."/>
            <person name="Bell-Sakyi L."/>
            <person name="Cui X.M."/>
            <person name="Yuan T.T."/>
            <person name="Jiang B.G."/>
            <person name="Yang W.F."/>
            <person name="Lam T.T."/>
            <person name="Chang Q.C."/>
            <person name="Ding S.J."/>
            <person name="Wang X.J."/>
            <person name="Zhu J.G."/>
            <person name="Ruan X.D."/>
            <person name="Zhao L."/>
            <person name="Wei J.T."/>
            <person name="Ye R.Z."/>
            <person name="Que T.C."/>
            <person name="Du C.H."/>
            <person name="Zhou Y.H."/>
            <person name="Cheng J.X."/>
            <person name="Dai P.F."/>
            <person name="Guo W.B."/>
            <person name="Han X.H."/>
            <person name="Huang E.J."/>
            <person name="Li L.F."/>
            <person name="Wei W."/>
            <person name="Gao Y.C."/>
            <person name="Liu J.Z."/>
            <person name="Shao H.Z."/>
            <person name="Wang X."/>
            <person name="Wang C.C."/>
            <person name="Yang T.C."/>
            <person name="Huo Q.B."/>
            <person name="Li W."/>
            <person name="Chen H.Y."/>
            <person name="Chen S.E."/>
            <person name="Zhou L.G."/>
            <person name="Ni X.B."/>
            <person name="Tian J.H."/>
            <person name="Sheng Y."/>
            <person name="Liu T."/>
            <person name="Pan Y.S."/>
            <person name="Xia L.Y."/>
            <person name="Li J."/>
            <person name="Zhao F."/>
            <person name="Cao W.C."/>
        </authorList>
    </citation>
    <scope>NUCLEOTIDE SEQUENCE [LARGE SCALE GENOMIC DNA]</scope>
    <source>
        <strain evidence="1">Iper-2018</strain>
    </source>
</reference>
<sequence>MAGSPPPRFPADVLRFRVAGSGGGGDCYAAADGLLVGRSVGRLRVAFAGPPIPSGETWICRSGWEEGAPPRFRSEKTKGGSRVVYTALSVFRNFMMASEFIKEKLPSRTLSVA</sequence>
<organism evidence="1 2">
    <name type="scientific">Ixodes persulcatus</name>
    <name type="common">Taiga tick</name>
    <dbReference type="NCBI Taxonomy" id="34615"/>
    <lineage>
        <taxon>Eukaryota</taxon>
        <taxon>Metazoa</taxon>
        <taxon>Ecdysozoa</taxon>
        <taxon>Arthropoda</taxon>
        <taxon>Chelicerata</taxon>
        <taxon>Arachnida</taxon>
        <taxon>Acari</taxon>
        <taxon>Parasitiformes</taxon>
        <taxon>Ixodida</taxon>
        <taxon>Ixodoidea</taxon>
        <taxon>Ixodidae</taxon>
        <taxon>Ixodinae</taxon>
        <taxon>Ixodes</taxon>
    </lineage>
</organism>
<comment type="caution">
    <text evidence="1">The sequence shown here is derived from an EMBL/GenBank/DDBJ whole genome shotgun (WGS) entry which is preliminary data.</text>
</comment>
<evidence type="ECO:0000313" key="1">
    <source>
        <dbReference type="EMBL" id="KAG0426689.1"/>
    </source>
</evidence>
<proteinExistence type="predicted"/>
<evidence type="ECO:0000313" key="2">
    <source>
        <dbReference type="Proteomes" id="UP000805193"/>
    </source>
</evidence>
<accession>A0AC60Q1B9</accession>